<evidence type="ECO:0000256" key="1">
    <source>
        <dbReference type="ARBA" id="ARBA00022741"/>
    </source>
</evidence>
<gene>
    <name evidence="4" type="ORF">METZ01_LOCUS140489</name>
</gene>
<dbReference type="PANTHER" id="PTHR43272:SF33">
    <property type="entry name" value="AMP-BINDING DOMAIN-CONTAINING PROTEIN-RELATED"/>
    <property type="match status" value="1"/>
</dbReference>
<dbReference type="Pfam" id="PF23562">
    <property type="entry name" value="AMP-binding_C_3"/>
    <property type="match status" value="1"/>
</dbReference>
<dbReference type="InterPro" id="IPR000873">
    <property type="entry name" value="AMP-dep_synth/lig_dom"/>
</dbReference>
<accession>A0A381ZEA2</accession>
<keyword evidence="1" id="KW-0547">Nucleotide-binding</keyword>
<evidence type="ECO:0000313" key="4">
    <source>
        <dbReference type="EMBL" id="SVA87635.1"/>
    </source>
</evidence>
<name>A0A381ZEA2_9ZZZZ</name>
<proteinExistence type="predicted"/>
<dbReference type="GO" id="GO:0005524">
    <property type="term" value="F:ATP binding"/>
    <property type="evidence" value="ECO:0007669"/>
    <property type="project" value="UniProtKB-KW"/>
</dbReference>
<dbReference type="InterPro" id="IPR020845">
    <property type="entry name" value="AMP-binding_CS"/>
</dbReference>
<organism evidence="4">
    <name type="scientific">marine metagenome</name>
    <dbReference type="NCBI Taxonomy" id="408172"/>
    <lineage>
        <taxon>unclassified sequences</taxon>
        <taxon>metagenomes</taxon>
        <taxon>ecological metagenomes</taxon>
    </lineage>
</organism>
<dbReference type="InterPro" id="IPR042099">
    <property type="entry name" value="ANL_N_sf"/>
</dbReference>
<dbReference type="AlphaFoldDB" id="A0A381ZEA2"/>
<dbReference type="GO" id="GO:0016020">
    <property type="term" value="C:membrane"/>
    <property type="evidence" value="ECO:0007669"/>
    <property type="project" value="TreeGrafter"/>
</dbReference>
<dbReference type="Pfam" id="PF00501">
    <property type="entry name" value="AMP-binding"/>
    <property type="match status" value="1"/>
</dbReference>
<dbReference type="Gene3D" id="3.40.50.12780">
    <property type="entry name" value="N-terminal domain of ligase-like"/>
    <property type="match status" value="1"/>
</dbReference>
<dbReference type="EMBL" id="UINC01021001">
    <property type="protein sequence ID" value="SVA87635.1"/>
    <property type="molecule type" value="Genomic_DNA"/>
</dbReference>
<evidence type="ECO:0000259" key="3">
    <source>
        <dbReference type="Pfam" id="PF00501"/>
    </source>
</evidence>
<dbReference type="SUPFAM" id="SSF56801">
    <property type="entry name" value="Acetyl-CoA synthetase-like"/>
    <property type="match status" value="1"/>
</dbReference>
<keyword evidence="2" id="KW-0067">ATP-binding</keyword>
<dbReference type="PROSITE" id="PS00455">
    <property type="entry name" value="AMP_BINDING"/>
    <property type="match status" value="1"/>
</dbReference>
<dbReference type="PANTHER" id="PTHR43272">
    <property type="entry name" value="LONG-CHAIN-FATTY-ACID--COA LIGASE"/>
    <property type="match status" value="1"/>
</dbReference>
<protein>
    <recommendedName>
        <fullName evidence="3">AMP-dependent synthetase/ligase domain-containing protein</fullName>
    </recommendedName>
</protein>
<dbReference type="GO" id="GO:0004467">
    <property type="term" value="F:long-chain fatty acid-CoA ligase activity"/>
    <property type="evidence" value="ECO:0007669"/>
    <property type="project" value="TreeGrafter"/>
</dbReference>
<evidence type="ECO:0000256" key="2">
    <source>
        <dbReference type="ARBA" id="ARBA00022840"/>
    </source>
</evidence>
<reference evidence="4" key="1">
    <citation type="submission" date="2018-05" db="EMBL/GenBank/DDBJ databases">
        <authorList>
            <person name="Lanie J.A."/>
            <person name="Ng W.-L."/>
            <person name="Kazmierczak K.M."/>
            <person name="Andrzejewski T.M."/>
            <person name="Davidsen T.M."/>
            <person name="Wayne K.J."/>
            <person name="Tettelin H."/>
            <person name="Glass J.I."/>
            <person name="Rusch D."/>
            <person name="Podicherti R."/>
            <person name="Tsui H.-C.T."/>
            <person name="Winkler M.E."/>
        </authorList>
    </citation>
    <scope>NUCLEOTIDE SEQUENCE</scope>
</reference>
<feature type="domain" description="AMP-dependent synthetase/ligase" evidence="3">
    <location>
        <begin position="13"/>
        <end position="395"/>
    </location>
</feature>
<sequence>MESNNKFKFNFYEWERKLKDKPFLRQPFGDKWEEYTWGETGQMARKLATGLKTLGLPPKSHIGLMSKNCREWIIADLAIYMAGYVSVPFFPTLNSKELKSLLHFGDVSALFMGKVNAWDEIKNGIPDDMPLIAFPHYKDCSEISVGHQWFDFINKFEPQQEDFYPDRSDVWTIIFTSGTTGTPKGVVLDYQTNENTECLTTPEHNPLRVDFNGKNSFFSYLPLNHIAERIVVEWTCFRYGGTISFTESIETFAQNLGSVQPTVFFGVPRIYTKFQMGILSKFPQEKLNKLLSIPIVSSLLKMVLKKKLGLSKAKAIVTGAAPMQESQRVWYRSLGVKITNGYGMTENCAICTQLPGEITDKPGSVGKAQPEVEIKIDSETGEILMRGPYVMKGYYNDPETTNNTIKNGWLYTGDRGRIDDEGNLYITGRVKDAFKTTTGEFVEPGKIEALFGDVTEFEQMCVVGFGIAAPILLVVPSEGANSIDKDTLKQQLNNKLESVNKDQVSFRKVSTIVIMKEAWTPENGLCTPTLKIKRVKIDEKFMSKYKQWHENSEAVIWE</sequence>